<accession>A0A2W7RND1</accession>
<reference evidence="1 3" key="1">
    <citation type="submission" date="2018-06" db="EMBL/GenBank/DDBJ databases">
        <title>Genomic Encyclopedia of Archaeal and Bacterial Type Strains, Phase II (KMG-II): from individual species to whole genera.</title>
        <authorList>
            <person name="Goeker M."/>
        </authorList>
    </citation>
    <scope>NUCLEOTIDE SEQUENCE [LARGE SCALE GENOMIC DNA]</scope>
    <source>
        <strain evidence="1 3">DSM 22686</strain>
    </source>
</reference>
<evidence type="ECO:0000313" key="4">
    <source>
        <dbReference type="Proteomes" id="UP000321927"/>
    </source>
</evidence>
<dbReference type="EMBL" id="QKZU01000007">
    <property type="protein sequence ID" value="PZX57027.1"/>
    <property type="molecule type" value="Genomic_DNA"/>
</dbReference>
<comment type="caution">
    <text evidence="1">The sequence shown here is derived from an EMBL/GenBank/DDBJ whole genome shotgun (WGS) entry which is preliminary data.</text>
</comment>
<dbReference type="OrthoDB" id="9796786at2"/>
<evidence type="ECO:0000313" key="3">
    <source>
        <dbReference type="Proteomes" id="UP000249115"/>
    </source>
</evidence>
<evidence type="ECO:0000313" key="1">
    <source>
        <dbReference type="EMBL" id="PZX57027.1"/>
    </source>
</evidence>
<dbReference type="AlphaFoldDB" id="A0A2W7RND1"/>
<dbReference type="EMBL" id="VORV01000001">
    <property type="protein sequence ID" value="TXD79930.1"/>
    <property type="molecule type" value="Genomic_DNA"/>
</dbReference>
<name>A0A2W7RND1_9BACT</name>
<organism evidence="1 3">
    <name type="scientific">Algoriphagus ratkowskyi</name>
    <dbReference type="NCBI Taxonomy" id="57028"/>
    <lineage>
        <taxon>Bacteria</taxon>
        <taxon>Pseudomonadati</taxon>
        <taxon>Bacteroidota</taxon>
        <taxon>Cytophagia</taxon>
        <taxon>Cytophagales</taxon>
        <taxon>Cyclobacteriaceae</taxon>
        <taxon>Algoriphagus</taxon>
    </lineage>
</organism>
<keyword evidence="4" id="KW-1185">Reference proteome</keyword>
<dbReference type="Proteomes" id="UP000321927">
    <property type="component" value="Unassembled WGS sequence"/>
</dbReference>
<evidence type="ECO:0000313" key="2">
    <source>
        <dbReference type="EMBL" id="TXD79930.1"/>
    </source>
</evidence>
<gene>
    <name evidence="2" type="ORF">ESW18_02015</name>
    <name evidence="1" type="ORF">LV84_02158</name>
</gene>
<reference evidence="2 4" key="2">
    <citation type="submission" date="2019-08" db="EMBL/GenBank/DDBJ databases">
        <title>Genome of Algoriphagus ratkowskyi IC026.</title>
        <authorList>
            <person name="Bowman J.P."/>
        </authorList>
    </citation>
    <scope>NUCLEOTIDE SEQUENCE [LARGE SCALE GENOMIC DNA]</scope>
    <source>
        <strain evidence="2 4">IC026</strain>
    </source>
</reference>
<sequence>MAQKNKGHLTVSGEWAKHLRKRKSNLFWKGERNAGKELVRTELIKGEESGLSNKSVAEILAEAKRRAQTNL</sequence>
<dbReference type="Proteomes" id="UP000249115">
    <property type="component" value="Unassembled WGS sequence"/>
</dbReference>
<proteinExistence type="predicted"/>
<dbReference type="RefSeq" id="WP_086501479.1">
    <property type="nucleotide sequence ID" value="NZ_MSSV01000008.1"/>
</dbReference>
<protein>
    <submittedName>
        <fullName evidence="1">Uncharacterized protein</fullName>
    </submittedName>
</protein>